<evidence type="ECO:0000313" key="2">
    <source>
        <dbReference type="EMBL" id="VAX26983.1"/>
    </source>
</evidence>
<sequence>MNEDRLLEIETKIAFQENTIKDLSDTVYNQQKQIDALHETLKQLIDRLRDSSTISPGGNLKDERPPHY</sequence>
<organism evidence="2">
    <name type="scientific">hydrothermal vent metagenome</name>
    <dbReference type="NCBI Taxonomy" id="652676"/>
    <lineage>
        <taxon>unclassified sequences</taxon>
        <taxon>metagenomes</taxon>
        <taxon>ecological metagenomes</taxon>
    </lineage>
</organism>
<dbReference type="Gene3D" id="1.20.5.300">
    <property type="match status" value="1"/>
</dbReference>
<dbReference type="Pfam" id="PF04102">
    <property type="entry name" value="SlyX"/>
    <property type="match status" value="1"/>
</dbReference>
<dbReference type="AlphaFoldDB" id="A0A3B1CQN3"/>
<feature type="region of interest" description="Disordered" evidence="1">
    <location>
        <begin position="48"/>
        <end position="68"/>
    </location>
</feature>
<name>A0A3B1CQN3_9ZZZZ</name>
<reference evidence="2" key="1">
    <citation type="submission" date="2018-06" db="EMBL/GenBank/DDBJ databases">
        <authorList>
            <person name="Zhirakovskaya E."/>
        </authorList>
    </citation>
    <scope>NUCLEOTIDE SEQUENCE</scope>
</reference>
<dbReference type="EMBL" id="UOGH01000018">
    <property type="protein sequence ID" value="VAX26983.1"/>
    <property type="molecule type" value="Genomic_DNA"/>
</dbReference>
<evidence type="ECO:0008006" key="3">
    <source>
        <dbReference type="Google" id="ProtNLM"/>
    </source>
</evidence>
<protein>
    <recommendedName>
        <fullName evidence="3">Protein SlyX homolog</fullName>
    </recommendedName>
</protein>
<evidence type="ECO:0000256" key="1">
    <source>
        <dbReference type="SAM" id="MobiDB-lite"/>
    </source>
</evidence>
<dbReference type="PANTHER" id="PTHR36508:SF1">
    <property type="entry name" value="PROTEIN SLYX"/>
    <property type="match status" value="1"/>
</dbReference>
<accession>A0A3B1CQN3</accession>
<dbReference type="PANTHER" id="PTHR36508">
    <property type="entry name" value="PROTEIN SLYX"/>
    <property type="match status" value="1"/>
</dbReference>
<proteinExistence type="inferred from homology"/>
<gene>
    <name evidence="2" type="ORF">MNBD_NITROSPIRAE02-792</name>
</gene>
<dbReference type="InterPro" id="IPR007236">
    <property type="entry name" value="SlyX"/>
</dbReference>
<dbReference type="HAMAP" id="MF_00715">
    <property type="entry name" value="SlyX"/>
    <property type="match status" value="1"/>
</dbReference>